<dbReference type="GO" id="GO:0005737">
    <property type="term" value="C:cytoplasm"/>
    <property type="evidence" value="ECO:0007669"/>
    <property type="project" value="TreeGrafter"/>
</dbReference>
<dbReference type="InterPro" id="IPR020845">
    <property type="entry name" value="AMP-binding_CS"/>
</dbReference>
<dbReference type="PROSITE" id="PS00455">
    <property type="entry name" value="AMP_BINDING"/>
    <property type="match status" value="1"/>
</dbReference>
<dbReference type="GO" id="GO:0031177">
    <property type="term" value="F:phosphopantetheine binding"/>
    <property type="evidence" value="ECO:0007669"/>
    <property type="project" value="TreeGrafter"/>
</dbReference>
<gene>
    <name evidence="2" type="ORF">NWI01_22980</name>
</gene>
<name>A0A4Y3WGK5_NITWI</name>
<dbReference type="Pfam" id="PF00501">
    <property type="entry name" value="AMP-binding"/>
    <property type="match status" value="1"/>
</dbReference>
<evidence type="ECO:0000313" key="3">
    <source>
        <dbReference type="Proteomes" id="UP000318825"/>
    </source>
</evidence>
<dbReference type="GO" id="GO:0043041">
    <property type="term" value="P:amino acid activation for nonribosomal peptide biosynthetic process"/>
    <property type="evidence" value="ECO:0007669"/>
    <property type="project" value="TreeGrafter"/>
</dbReference>
<dbReference type="InterPro" id="IPR010071">
    <property type="entry name" value="AA_adenyl_dom"/>
</dbReference>
<dbReference type="PANTHER" id="PTHR45527">
    <property type="entry name" value="NONRIBOSOMAL PEPTIDE SYNTHETASE"/>
    <property type="match status" value="1"/>
</dbReference>
<dbReference type="InterPro" id="IPR045851">
    <property type="entry name" value="AMP-bd_C_sf"/>
</dbReference>
<proteinExistence type="predicted"/>
<dbReference type="InterPro" id="IPR042099">
    <property type="entry name" value="ANL_N_sf"/>
</dbReference>
<dbReference type="Gene3D" id="3.30.300.30">
    <property type="match status" value="1"/>
</dbReference>
<sequence length="526" mass="57466">MTPLAASFVKSATQFKDKAALWVDGESYTYGHLHELALRLAGGFPPSSKNGIDTCAVFAHRSLVAYAAIAACHLARYAYVALTPAQPVGRSQSIIAQSQPAVIVVDAKCLKNLPLLLQKLTGPAVILLPDQDASPDWAAGFPQHRFLHKGFLTSQAEPRQGSGHDLAYVMYTSGSTGEPKGVMVSHDNVATFVRNVVDHCSYSEADRFIHLPELNFDLSVHDLFSAWWVGGTLYCVPQDEVLIPDGFVKRHRLTAWTSVPSAVLILKKFNKLQAGAFESIRVSMFCGEPFPGALAAEWMAAAPNSRVDNFYGPTETTVAVTAYPCSRGTDFSVLPLGEPFTGQEVVICDADLKPVSDGETGELLLGGTQVSAGYWNRPDLTDAQFIERRFPGLLSGRWYRTGDLACNQAEIGLIYKGRATRQIKIHGYRVELGEIEATLRKFSDKEFVAVISIHGSGGEVLYLSAFIEGLSSDAEKFMRAESAKVLPNYMMPRYIFSIDAMPLNSNGKIDYAELGRVNERRVKVGS</sequence>
<dbReference type="PANTHER" id="PTHR45527:SF1">
    <property type="entry name" value="FATTY ACID SYNTHASE"/>
    <property type="match status" value="1"/>
</dbReference>
<dbReference type="InterPro" id="IPR000873">
    <property type="entry name" value="AMP-dep_synth/lig_dom"/>
</dbReference>
<dbReference type="Gene3D" id="3.40.50.12780">
    <property type="entry name" value="N-terminal domain of ligase-like"/>
    <property type="match status" value="1"/>
</dbReference>
<feature type="domain" description="AMP-dependent synthetase/ligase" evidence="1">
    <location>
        <begin position="10"/>
        <end position="375"/>
    </location>
</feature>
<dbReference type="OrthoDB" id="9803968at2"/>
<dbReference type="PRINTS" id="PR00154">
    <property type="entry name" value="AMPBINDING"/>
</dbReference>
<protein>
    <submittedName>
        <fullName evidence="2">Amino acid adenylation protein</fullName>
    </submittedName>
</protein>
<accession>A0A4Y3WGK5</accession>
<dbReference type="GO" id="GO:0044550">
    <property type="term" value="P:secondary metabolite biosynthetic process"/>
    <property type="evidence" value="ECO:0007669"/>
    <property type="project" value="TreeGrafter"/>
</dbReference>
<comment type="caution">
    <text evidence="2">The sequence shown here is derived from an EMBL/GenBank/DDBJ whole genome shotgun (WGS) entry which is preliminary data.</text>
</comment>
<dbReference type="EMBL" id="BJNF01000062">
    <property type="protein sequence ID" value="GEC16406.1"/>
    <property type="molecule type" value="Genomic_DNA"/>
</dbReference>
<dbReference type="Proteomes" id="UP000318825">
    <property type="component" value="Unassembled WGS sequence"/>
</dbReference>
<dbReference type="NCBIfam" id="TIGR01733">
    <property type="entry name" value="AA-adenyl-dom"/>
    <property type="match status" value="1"/>
</dbReference>
<dbReference type="SUPFAM" id="SSF56801">
    <property type="entry name" value="Acetyl-CoA synthetase-like"/>
    <property type="match status" value="1"/>
</dbReference>
<evidence type="ECO:0000259" key="1">
    <source>
        <dbReference type="Pfam" id="PF00501"/>
    </source>
</evidence>
<dbReference type="AlphaFoldDB" id="A0A4Y3WGK5"/>
<dbReference type="RefSeq" id="WP_141384040.1">
    <property type="nucleotide sequence ID" value="NZ_BJNF01000062.1"/>
</dbReference>
<organism evidence="2 3">
    <name type="scientific">Nitrobacter winogradskyi</name>
    <name type="common">Nitrobacter agilis</name>
    <dbReference type="NCBI Taxonomy" id="913"/>
    <lineage>
        <taxon>Bacteria</taxon>
        <taxon>Pseudomonadati</taxon>
        <taxon>Pseudomonadota</taxon>
        <taxon>Alphaproteobacteria</taxon>
        <taxon>Hyphomicrobiales</taxon>
        <taxon>Nitrobacteraceae</taxon>
        <taxon>Nitrobacter</taxon>
    </lineage>
</organism>
<dbReference type="InterPro" id="IPR020459">
    <property type="entry name" value="AMP-binding"/>
</dbReference>
<evidence type="ECO:0000313" key="2">
    <source>
        <dbReference type="EMBL" id="GEC16406.1"/>
    </source>
</evidence>
<reference evidence="2 3" key="1">
    <citation type="submission" date="2019-06" db="EMBL/GenBank/DDBJ databases">
        <title>Whole genome shotgun sequence of Nitrobacter winogradskyi NBRC 14297.</title>
        <authorList>
            <person name="Hosoyama A."/>
            <person name="Uohara A."/>
            <person name="Ohji S."/>
            <person name="Ichikawa N."/>
        </authorList>
    </citation>
    <scope>NUCLEOTIDE SEQUENCE [LARGE SCALE GENOMIC DNA]</scope>
    <source>
        <strain evidence="2 3">NBRC 14297</strain>
    </source>
</reference>